<name>A0A7J5YIA2_DISMA</name>
<dbReference type="EMBL" id="JAAKFY010000012">
    <property type="protein sequence ID" value="KAF3849120.1"/>
    <property type="molecule type" value="Genomic_DNA"/>
</dbReference>
<reference evidence="1 2" key="1">
    <citation type="submission" date="2020-03" db="EMBL/GenBank/DDBJ databases">
        <title>Dissostichus mawsoni Genome sequencing and assembly.</title>
        <authorList>
            <person name="Park H."/>
        </authorList>
    </citation>
    <scope>NUCLEOTIDE SEQUENCE [LARGE SCALE GENOMIC DNA]</scope>
    <source>
        <strain evidence="1">DM0001</strain>
        <tissue evidence="1">Muscle</tissue>
    </source>
</reference>
<gene>
    <name evidence="1" type="ORF">F7725_015617</name>
</gene>
<proteinExistence type="predicted"/>
<sequence length="97" mass="10983">MHLVVKPPHKAMLTVLPHFVERAALTRREICRMNHSRASFKVRAHVDSHGVVFESAQVSEHNQEESAEHVVGTHGCKSHYVRTLLTLMSPQSCPLKH</sequence>
<dbReference type="Proteomes" id="UP000518266">
    <property type="component" value="Unassembled WGS sequence"/>
</dbReference>
<protein>
    <submittedName>
        <fullName evidence="1">Uncharacterized protein</fullName>
    </submittedName>
</protein>
<accession>A0A7J5YIA2</accession>
<evidence type="ECO:0000313" key="1">
    <source>
        <dbReference type="EMBL" id="KAF3849120.1"/>
    </source>
</evidence>
<dbReference type="AlphaFoldDB" id="A0A7J5YIA2"/>
<keyword evidence="2" id="KW-1185">Reference proteome</keyword>
<comment type="caution">
    <text evidence="1">The sequence shown here is derived from an EMBL/GenBank/DDBJ whole genome shotgun (WGS) entry which is preliminary data.</text>
</comment>
<evidence type="ECO:0000313" key="2">
    <source>
        <dbReference type="Proteomes" id="UP000518266"/>
    </source>
</evidence>
<organism evidence="1 2">
    <name type="scientific">Dissostichus mawsoni</name>
    <name type="common">Antarctic cod</name>
    <dbReference type="NCBI Taxonomy" id="36200"/>
    <lineage>
        <taxon>Eukaryota</taxon>
        <taxon>Metazoa</taxon>
        <taxon>Chordata</taxon>
        <taxon>Craniata</taxon>
        <taxon>Vertebrata</taxon>
        <taxon>Euteleostomi</taxon>
        <taxon>Actinopterygii</taxon>
        <taxon>Neopterygii</taxon>
        <taxon>Teleostei</taxon>
        <taxon>Neoteleostei</taxon>
        <taxon>Acanthomorphata</taxon>
        <taxon>Eupercaria</taxon>
        <taxon>Perciformes</taxon>
        <taxon>Notothenioidei</taxon>
        <taxon>Nototheniidae</taxon>
        <taxon>Dissostichus</taxon>
    </lineage>
</organism>